<dbReference type="eggNOG" id="ENOG5032RXB">
    <property type="taxonomic scope" value="Bacteria"/>
</dbReference>
<dbReference type="EMBL" id="CM001376">
    <property type="protein sequence ID" value="EHM12782.1"/>
    <property type="molecule type" value="Genomic_DNA"/>
</dbReference>
<dbReference type="Proteomes" id="UP000003806">
    <property type="component" value="Chromosome"/>
</dbReference>
<protein>
    <recommendedName>
        <fullName evidence="1">DUF2023 domain-containing protein</fullName>
    </recommendedName>
</protein>
<sequence length="133" mass="15422">MTVFRHHLYEYDKGLRRLVLHTAPESNRLEMETILRKQGVAYLFVPLSNGHVNVFFGDKDCVDVVKSFGTTRLSDLTDEQDFMLGIMLGYDRQVQCRRYLARRRKKRLFPLGSGRIKNARALQKMVCSPSIGQ</sequence>
<dbReference type="OrthoDB" id="8138867at2"/>
<accession>H0UJ49</accession>
<feature type="domain" description="DUF2023" evidence="1">
    <location>
        <begin position="3"/>
        <end position="102"/>
    </location>
</feature>
<dbReference type="RefSeq" id="WP_008520260.1">
    <property type="nucleotide sequence ID" value="NZ_CM001376.1"/>
</dbReference>
<dbReference type="Gene3D" id="3.30.2190.10">
    <property type="entry name" value="PG1857-like"/>
    <property type="match status" value="1"/>
</dbReference>
<dbReference type="Pfam" id="PF09633">
    <property type="entry name" value="DUF2023"/>
    <property type="match status" value="1"/>
</dbReference>
<proteinExistence type="predicted"/>
<dbReference type="HOGENOM" id="CLU_145389_0_0_0"/>
<evidence type="ECO:0000259" key="1">
    <source>
        <dbReference type="Pfam" id="PF09633"/>
    </source>
</evidence>
<evidence type="ECO:0000313" key="3">
    <source>
        <dbReference type="Proteomes" id="UP000003806"/>
    </source>
</evidence>
<organism evidence="2 3">
    <name type="scientific">Jonquetella anthropi DSM 22815</name>
    <dbReference type="NCBI Taxonomy" id="885272"/>
    <lineage>
        <taxon>Bacteria</taxon>
        <taxon>Thermotogati</taxon>
        <taxon>Synergistota</taxon>
        <taxon>Synergistia</taxon>
        <taxon>Synergistales</taxon>
        <taxon>Dethiosulfovibrionaceae</taxon>
        <taxon>Jonquetella</taxon>
    </lineage>
</organism>
<dbReference type="InterPro" id="IPR036780">
    <property type="entry name" value="PG1857-like_sf"/>
</dbReference>
<dbReference type="AlphaFoldDB" id="H0UJ49"/>
<dbReference type="SUPFAM" id="SSF160448">
    <property type="entry name" value="PG1857-like"/>
    <property type="match status" value="1"/>
</dbReference>
<dbReference type="InterPro" id="IPR018594">
    <property type="entry name" value="DUF2023"/>
</dbReference>
<keyword evidence="3" id="KW-1185">Reference proteome</keyword>
<gene>
    <name evidence="2" type="ORF">JonanDRAFT_0363</name>
</gene>
<dbReference type="STRING" id="885272.JonanDRAFT_0363"/>
<name>H0UJ49_9BACT</name>
<reference evidence="2 3" key="1">
    <citation type="submission" date="2011-11" db="EMBL/GenBank/DDBJ databases">
        <title>The Noncontiguous Finished genome of Jonquetella anthropi DSM 22815.</title>
        <authorList>
            <consortium name="US DOE Joint Genome Institute (JGI-PGF)"/>
            <person name="Lucas S."/>
            <person name="Copeland A."/>
            <person name="Lapidus A."/>
            <person name="Glavina del Rio T."/>
            <person name="Dalin E."/>
            <person name="Tice H."/>
            <person name="Bruce D."/>
            <person name="Goodwin L."/>
            <person name="Pitluck S."/>
            <person name="Peters L."/>
            <person name="Mikhailova N."/>
            <person name="Held B."/>
            <person name="Kyrpides N."/>
            <person name="Mavromatis K."/>
            <person name="Ivanova N."/>
            <person name="Markowitz V."/>
            <person name="Cheng J.-F."/>
            <person name="Hugenholtz P."/>
            <person name="Woyke T."/>
            <person name="Wu D."/>
            <person name="Gronow S."/>
            <person name="Wellnitz S."/>
            <person name="Brambilla E."/>
            <person name="Klenk H.-P."/>
            <person name="Eisen J.A."/>
        </authorList>
    </citation>
    <scope>NUCLEOTIDE SEQUENCE [LARGE SCALE GENOMIC DNA]</scope>
    <source>
        <strain evidence="2 3">DSM 22815</strain>
    </source>
</reference>
<evidence type="ECO:0000313" key="2">
    <source>
        <dbReference type="EMBL" id="EHM12782.1"/>
    </source>
</evidence>